<evidence type="ECO:0000256" key="11">
    <source>
        <dbReference type="RuleBase" id="RU368121"/>
    </source>
</evidence>
<keyword evidence="6" id="KW-0812">Transmembrane</keyword>
<dbReference type="PANTHER" id="PTHR19300:SF57">
    <property type="entry name" value="BETA-1,4-N-ACETYLGALACTOSAMINYLTRANSFERASE"/>
    <property type="match status" value="1"/>
</dbReference>
<dbReference type="Pfam" id="PF13733">
    <property type="entry name" value="Glyco_transf_7N"/>
    <property type="match status" value="1"/>
</dbReference>
<keyword evidence="7 11" id="KW-0735">Signal-anchor</keyword>
<dbReference type="EMBL" id="OU015568">
    <property type="protein sequence ID" value="CAG5081176.1"/>
    <property type="molecule type" value="Genomic_DNA"/>
</dbReference>
<evidence type="ECO:0000256" key="6">
    <source>
        <dbReference type="ARBA" id="ARBA00022692"/>
    </source>
</evidence>
<evidence type="ECO:0000256" key="2">
    <source>
        <dbReference type="ARBA" id="ARBA00004922"/>
    </source>
</evidence>
<evidence type="ECO:0000256" key="10">
    <source>
        <dbReference type="ARBA" id="ARBA00023180"/>
    </source>
</evidence>
<evidence type="ECO:0000259" key="12">
    <source>
        <dbReference type="Pfam" id="PF02709"/>
    </source>
</evidence>
<dbReference type="PRINTS" id="PR02050">
    <property type="entry name" value="B14GALTRFASE"/>
</dbReference>
<name>A0ABN7RRJ6_OIKDI</name>
<comment type="function">
    <text evidence="11">Catalyses the transfer of galactose onto proteins or lipids.</text>
</comment>
<comment type="similarity">
    <text evidence="3 11">Belongs to the glycosyltransferase 7 family.</text>
</comment>
<comment type="subcellular location">
    <subcellularLocation>
        <location evidence="1">Membrane</location>
        <topology evidence="1">Single-pass type II membrane protein</topology>
    </subcellularLocation>
</comment>
<evidence type="ECO:0000259" key="13">
    <source>
        <dbReference type="Pfam" id="PF13733"/>
    </source>
</evidence>
<keyword evidence="4 11" id="KW-0328">Glycosyltransferase</keyword>
<reference evidence="14 15" key="1">
    <citation type="submission" date="2021-04" db="EMBL/GenBank/DDBJ databases">
        <authorList>
            <person name="Bliznina A."/>
        </authorList>
    </citation>
    <scope>NUCLEOTIDE SEQUENCE [LARGE SCALE GENOMIC DNA]</scope>
</reference>
<dbReference type="PANTHER" id="PTHR19300">
    <property type="entry name" value="BETA-1,4-GALACTOSYLTRANSFERASE"/>
    <property type="match status" value="1"/>
</dbReference>
<evidence type="ECO:0000256" key="5">
    <source>
        <dbReference type="ARBA" id="ARBA00022679"/>
    </source>
</evidence>
<keyword evidence="8" id="KW-1133">Transmembrane helix</keyword>
<feature type="domain" description="Galactosyltransferase N-terminal" evidence="13">
    <location>
        <begin position="100"/>
        <end position="239"/>
    </location>
</feature>
<dbReference type="EC" id="2.4.1.-" evidence="11"/>
<dbReference type="Pfam" id="PF02709">
    <property type="entry name" value="Glyco_transf_7C"/>
    <property type="match status" value="1"/>
</dbReference>
<protein>
    <recommendedName>
        <fullName evidence="11">Beta-1,4-galactosyltransferase</fullName>
        <ecNumber evidence="11">2.4.1.-</ecNumber>
    </recommendedName>
</protein>
<keyword evidence="15" id="KW-1185">Reference proteome</keyword>
<keyword evidence="9" id="KW-0472">Membrane</keyword>
<keyword evidence="5 11" id="KW-0808">Transferase</keyword>
<dbReference type="InterPro" id="IPR027995">
    <property type="entry name" value="Galactosyl_T_N"/>
</dbReference>
<evidence type="ECO:0000256" key="4">
    <source>
        <dbReference type="ARBA" id="ARBA00022676"/>
    </source>
</evidence>
<dbReference type="InterPro" id="IPR027791">
    <property type="entry name" value="Galactosyl_T_C"/>
</dbReference>
<evidence type="ECO:0000256" key="9">
    <source>
        <dbReference type="ARBA" id="ARBA00023136"/>
    </source>
</evidence>
<keyword evidence="10 11" id="KW-0325">Glycoprotein</keyword>
<evidence type="ECO:0000256" key="3">
    <source>
        <dbReference type="ARBA" id="ARBA00005735"/>
    </source>
</evidence>
<sequence>MKENEDKEAMIQALLPKTSGRKTEDDEFLSCSYKNLIFGTLLLLGGLLYLQVANTSSCQYTLSIVAPAYGYQSDTVPQIPAEPSWIKEETEETEEKICTPKDLVGALAINFDMSKVEERYKEMAVENQEYFENGEHLPKDCEVAPKKNIAIIIPFRDMTADLFRTKQFHYFLYYIVPILHRQNNHFAVYLVNQANDGSPFNRAKLLNIGFDVAKDDGFDCFFFHDVDLVPENDKNIYECLDTPRHYSGYIDKFNYKLPYNTIFGGITAFTAEAFEKINGYSNEYWGWGGEDDDLERRTIGGAKYKLVRPSPQITRYKMIKHDHETSNKPNPNRVKLLKAWNKHNQFDGLNSLNYELIERNNEVFYKNITVDLKYEERIPLQELLGNG</sequence>
<accession>A0ABN7RRJ6</accession>
<evidence type="ECO:0000313" key="15">
    <source>
        <dbReference type="Proteomes" id="UP001158576"/>
    </source>
</evidence>
<evidence type="ECO:0000313" key="14">
    <source>
        <dbReference type="EMBL" id="CAG5081176.1"/>
    </source>
</evidence>
<dbReference type="Gene3D" id="3.90.550.10">
    <property type="entry name" value="Spore Coat Polysaccharide Biosynthesis Protein SpsA, Chain A"/>
    <property type="match status" value="1"/>
</dbReference>
<comment type="pathway">
    <text evidence="2 11">Protein modification; protein glycosylation.</text>
</comment>
<evidence type="ECO:0000256" key="1">
    <source>
        <dbReference type="ARBA" id="ARBA00004606"/>
    </source>
</evidence>
<organism evidence="14 15">
    <name type="scientific">Oikopleura dioica</name>
    <name type="common">Tunicate</name>
    <dbReference type="NCBI Taxonomy" id="34765"/>
    <lineage>
        <taxon>Eukaryota</taxon>
        <taxon>Metazoa</taxon>
        <taxon>Chordata</taxon>
        <taxon>Tunicata</taxon>
        <taxon>Appendicularia</taxon>
        <taxon>Copelata</taxon>
        <taxon>Oikopleuridae</taxon>
        <taxon>Oikopleura</taxon>
    </lineage>
</organism>
<evidence type="ECO:0000256" key="7">
    <source>
        <dbReference type="ARBA" id="ARBA00022968"/>
    </source>
</evidence>
<dbReference type="InterPro" id="IPR003859">
    <property type="entry name" value="Galactosyl_T"/>
</dbReference>
<proteinExistence type="inferred from homology"/>
<feature type="domain" description="Galactosyltransferase C-terminal" evidence="12">
    <location>
        <begin position="244"/>
        <end position="322"/>
    </location>
</feature>
<gene>
    <name evidence="14" type="ORF">OKIOD_LOCUS1364</name>
</gene>
<dbReference type="CDD" id="cd00899">
    <property type="entry name" value="b4GalT"/>
    <property type="match status" value="1"/>
</dbReference>
<evidence type="ECO:0000256" key="8">
    <source>
        <dbReference type="ARBA" id="ARBA00022989"/>
    </source>
</evidence>
<dbReference type="Proteomes" id="UP001158576">
    <property type="component" value="Chromosome PAR"/>
</dbReference>
<dbReference type="InterPro" id="IPR029044">
    <property type="entry name" value="Nucleotide-diphossugar_trans"/>
</dbReference>
<dbReference type="SUPFAM" id="SSF53448">
    <property type="entry name" value="Nucleotide-diphospho-sugar transferases"/>
    <property type="match status" value="1"/>
</dbReference>